<dbReference type="FunFam" id="1.10.3720.10:FF:000001">
    <property type="entry name" value="Glycine betaine ABC transporter, permease"/>
    <property type="match status" value="1"/>
</dbReference>
<keyword evidence="6 7" id="KW-0472">Membrane</keyword>
<dbReference type="GO" id="GO:0015226">
    <property type="term" value="F:carnitine transmembrane transporter activity"/>
    <property type="evidence" value="ECO:0007669"/>
    <property type="project" value="TreeGrafter"/>
</dbReference>
<feature type="transmembrane region" description="Helical" evidence="7">
    <location>
        <begin position="71"/>
        <end position="90"/>
    </location>
</feature>
<dbReference type="PANTHER" id="PTHR47737">
    <property type="entry name" value="GLYCINE BETAINE/PROLINE BETAINE TRANSPORT SYSTEM PERMEASE PROTEIN PROW"/>
    <property type="match status" value="1"/>
</dbReference>
<dbReference type="Proteomes" id="UP000428330">
    <property type="component" value="Chromosome"/>
</dbReference>
<keyword evidence="10" id="KW-1185">Reference proteome</keyword>
<organism evidence="9 10">
    <name type="scientific">Roseovarius faecimaris</name>
    <dbReference type="NCBI Taxonomy" id="2494550"/>
    <lineage>
        <taxon>Bacteria</taxon>
        <taxon>Pseudomonadati</taxon>
        <taxon>Pseudomonadota</taxon>
        <taxon>Alphaproteobacteria</taxon>
        <taxon>Rhodobacterales</taxon>
        <taxon>Roseobacteraceae</taxon>
        <taxon>Roseovarius</taxon>
    </lineage>
</organism>
<keyword evidence="3" id="KW-1003">Cell membrane</keyword>
<dbReference type="Gene3D" id="1.10.3720.10">
    <property type="entry name" value="MetI-like"/>
    <property type="match status" value="1"/>
</dbReference>
<evidence type="ECO:0000256" key="2">
    <source>
        <dbReference type="ARBA" id="ARBA00022448"/>
    </source>
</evidence>
<comment type="similarity">
    <text evidence="7">Belongs to the binding-protein-dependent transport system permease family.</text>
</comment>
<dbReference type="GO" id="GO:0043190">
    <property type="term" value="C:ATP-binding cassette (ABC) transporter complex"/>
    <property type="evidence" value="ECO:0007669"/>
    <property type="project" value="TreeGrafter"/>
</dbReference>
<feature type="transmembrane region" description="Helical" evidence="7">
    <location>
        <begin position="464"/>
        <end position="484"/>
    </location>
</feature>
<dbReference type="GO" id="GO:0005275">
    <property type="term" value="F:amine transmembrane transporter activity"/>
    <property type="evidence" value="ECO:0007669"/>
    <property type="project" value="TreeGrafter"/>
</dbReference>
<feature type="transmembrane region" description="Helical" evidence="7">
    <location>
        <begin position="289"/>
        <end position="311"/>
    </location>
</feature>
<evidence type="ECO:0000313" key="10">
    <source>
        <dbReference type="Proteomes" id="UP000428330"/>
    </source>
</evidence>
<evidence type="ECO:0000313" key="9">
    <source>
        <dbReference type="EMBL" id="QGX98260.1"/>
    </source>
</evidence>
<gene>
    <name evidence="9" type="ORF">EI983_08175</name>
</gene>
<evidence type="ECO:0000256" key="7">
    <source>
        <dbReference type="RuleBase" id="RU363032"/>
    </source>
</evidence>
<feature type="transmembrane region" description="Helical" evidence="7">
    <location>
        <begin position="376"/>
        <end position="397"/>
    </location>
</feature>
<dbReference type="Pfam" id="PF00528">
    <property type="entry name" value="BPD_transp_1"/>
    <property type="match status" value="1"/>
</dbReference>
<dbReference type="InterPro" id="IPR000515">
    <property type="entry name" value="MetI-like"/>
</dbReference>
<feature type="domain" description="ABC transmembrane type-1" evidence="8">
    <location>
        <begin position="338"/>
        <end position="517"/>
    </location>
</feature>
<feature type="transmembrane region" description="Helical" evidence="7">
    <location>
        <begin position="158"/>
        <end position="183"/>
    </location>
</feature>
<name>A0A6I6IMD7_9RHOB</name>
<dbReference type="AlphaFoldDB" id="A0A6I6IMD7"/>
<dbReference type="GO" id="GO:0031460">
    <property type="term" value="P:glycine betaine transport"/>
    <property type="evidence" value="ECO:0007669"/>
    <property type="project" value="TreeGrafter"/>
</dbReference>
<evidence type="ECO:0000256" key="6">
    <source>
        <dbReference type="ARBA" id="ARBA00023136"/>
    </source>
</evidence>
<dbReference type="KEGG" id="rom:EI983_08175"/>
<feature type="transmembrane region" description="Helical" evidence="7">
    <location>
        <begin position="343"/>
        <end position="364"/>
    </location>
</feature>
<keyword evidence="2 7" id="KW-0813">Transport</keyword>
<proteinExistence type="inferred from homology"/>
<dbReference type="OrthoDB" id="9815258at2"/>
<evidence type="ECO:0000256" key="5">
    <source>
        <dbReference type="ARBA" id="ARBA00022989"/>
    </source>
</evidence>
<keyword evidence="5 7" id="KW-1133">Transmembrane helix</keyword>
<dbReference type="RefSeq" id="WP_157706892.1">
    <property type="nucleotide sequence ID" value="NZ_CP034348.1"/>
</dbReference>
<dbReference type="PROSITE" id="PS50928">
    <property type="entry name" value="ABC_TM1"/>
    <property type="match status" value="1"/>
</dbReference>
<feature type="transmembrane region" description="Helical" evidence="7">
    <location>
        <begin position="490"/>
        <end position="513"/>
    </location>
</feature>
<dbReference type="InterPro" id="IPR035906">
    <property type="entry name" value="MetI-like_sf"/>
</dbReference>
<feature type="transmembrane region" description="Helical" evidence="7">
    <location>
        <begin position="204"/>
        <end position="224"/>
    </location>
</feature>
<accession>A0A6I6IMD7</accession>
<dbReference type="CDD" id="cd06261">
    <property type="entry name" value="TM_PBP2"/>
    <property type="match status" value="1"/>
</dbReference>
<dbReference type="EMBL" id="CP034348">
    <property type="protein sequence ID" value="QGX98260.1"/>
    <property type="molecule type" value="Genomic_DNA"/>
</dbReference>
<protein>
    <submittedName>
        <fullName evidence="9">ABC transporter permease subunit</fullName>
    </submittedName>
</protein>
<evidence type="ECO:0000256" key="3">
    <source>
        <dbReference type="ARBA" id="ARBA00022475"/>
    </source>
</evidence>
<evidence type="ECO:0000256" key="4">
    <source>
        <dbReference type="ARBA" id="ARBA00022692"/>
    </source>
</evidence>
<dbReference type="PANTHER" id="PTHR47737:SF1">
    <property type="entry name" value="GLYCINE BETAINE_PROLINE BETAINE TRANSPORT SYSTEM PERMEASE PROTEIN PROW"/>
    <property type="match status" value="1"/>
</dbReference>
<comment type="subcellular location">
    <subcellularLocation>
        <location evidence="1 7">Cell membrane</location>
        <topology evidence="1 7">Multi-pass membrane protein</topology>
    </subcellularLocation>
</comment>
<reference evidence="10" key="1">
    <citation type="submission" date="2018-12" db="EMBL/GenBank/DDBJ databases">
        <title>Complete genome sequence of Roseovarius sp. MME-070.</title>
        <authorList>
            <person name="Nam Y.-D."/>
            <person name="Kang J."/>
            <person name="Chung W.-H."/>
            <person name="Park Y.S."/>
        </authorList>
    </citation>
    <scope>NUCLEOTIDE SEQUENCE [LARGE SCALE GENOMIC DNA]</scope>
    <source>
        <strain evidence="10">MME-070</strain>
    </source>
</reference>
<keyword evidence="4 7" id="KW-0812">Transmembrane</keyword>
<dbReference type="GO" id="GO:0015871">
    <property type="term" value="P:choline transport"/>
    <property type="evidence" value="ECO:0007669"/>
    <property type="project" value="TreeGrafter"/>
</dbReference>
<evidence type="ECO:0000256" key="1">
    <source>
        <dbReference type="ARBA" id="ARBA00004651"/>
    </source>
</evidence>
<feature type="transmembrane region" description="Helical" evidence="7">
    <location>
        <begin position="318"/>
        <end position="337"/>
    </location>
</feature>
<dbReference type="SUPFAM" id="SSF161098">
    <property type="entry name" value="MetI-like"/>
    <property type="match status" value="1"/>
</dbReference>
<evidence type="ECO:0000259" key="8">
    <source>
        <dbReference type="PROSITE" id="PS50928"/>
    </source>
</evidence>
<sequence length="528" mass="56653">MSDPTELKVTAASDIEVDREALDASIKNFAGPNGDYYVGTFHKIHDNTGLIPKTFNWAAALFGPLWAASRAVWGMFWIFLILEIIAWVQIGRGWWGNLGAEFMDRVAQQTAKMQERLDQAAAATEQADIDRFTKLAENLQKSIDLNLGRAEAAQAEGFGILVGGVILLVALKLIQGVYADIAYEKQYSRWRIDPDSTESGRKTPNAVLGAILTAAIGPLIVYKFTVANSMPVLDEFPERPVSEIFTGEGGSTLFSVVASWLEARIDAAALAGGDVFDGIVSGVRTVLDALTLALNGSPWPVVMLVIAVTAWRAAGPRVAIFTVAAMAYTALLGYWSLAMETVALVGAAVLLCVVIGIPLGIWFGKSKRAYRMAEPVLDLMQTLPAFVYLIPIIAFFGTGNTPGILATIIFGMPPVIRLTALGMRGVPDSIKEAAVAFGASKWQLLKDVEVPLALPSIMTGVNQTILMCLSMVVIISLIGGGGLGKEILEALQYAAKGPGLLGGFAILFLAMVMDRIVQGAFRRKDQED</sequence>